<dbReference type="InterPro" id="IPR011032">
    <property type="entry name" value="GroES-like_sf"/>
</dbReference>
<dbReference type="InterPro" id="IPR036291">
    <property type="entry name" value="NAD(P)-bd_dom_sf"/>
</dbReference>
<dbReference type="InterPro" id="IPR002364">
    <property type="entry name" value="Quin_OxRdtase/zeta-crystal_CS"/>
</dbReference>
<dbReference type="EMBL" id="QNRE01000009">
    <property type="protein sequence ID" value="RBO88281.1"/>
    <property type="molecule type" value="Genomic_DNA"/>
</dbReference>
<dbReference type="GO" id="GO:0003960">
    <property type="term" value="F:quinone reductase (NADPH) activity"/>
    <property type="evidence" value="ECO:0007669"/>
    <property type="project" value="TreeGrafter"/>
</dbReference>
<dbReference type="PANTHER" id="PTHR48106">
    <property type="entry name" value="QUINONE OXIDOREDUCTASE PIG3-RELATED"/>
    <property type="match status" value="1"/>
</dbReference>
<dbReference type="SMART" id="SM00829">
    <property type="entry name" value="PKS_ER"/>
    <property type="match status" value="1"/>
</dbReference>
<keyword evidence="5" id="KW-1185">Reference proteome</keyword>
<accession>A0A366DE09</accession>
<dbReference type="GO" id="GO:0005829">
    <property type="term" value="C:cytosol"/>
    <property type="evidence" value="ECO:0007669"/>
    <property type="project" value="TreeGrafter"/>
</dbReference>
<name>A0A366DE09_9NOCA</name>
<dbReference type="InterPro" id="IPR020843">
    <property type="entry name" value="ER"/>
</dbReference>
<keyword evidence="1" id="KW-0521">NADP</keyword>
<evidence type="ECO:0000313" key="4">
    <source>
        <dbReference type="EMBL" id="RBO88281.1"/>
    </source>
</evidence>
<dbReference type="InterPro" id="IPR013149">
    <property type="entry name" value="ADH-like_C"/>
</dbReference>
<dbReference type="GO" id="GO:0035925">
    <property type="term" value="F:mRNA 3'-UTR AU-rich region binding"/>
    <property type="evidence" value="ECO:0007669"/>
    <property type="project" value="TreeGrafter"/>
</dbReference>
<dbReference type="STRING" id="1210090.GCA_001613185_06180"/>
<reference evidence="4 5" key="1">
    <citation type="submission" date="2018-06" db="EMBL/GenBank/DDBJ databases">
        <title>Genomic Encyclopedia of Type Strains, Phase IV (KMG-IV): sequencing the most valuable type-strain genomes for metagenomic binning, comparative biology and taxonomic classification.</title>
        <authorList>
            <person name="Goeker M."/>
        </authorList>
    </citation>
    <scope>NUCLEOTIDE SEQUENCE [LARGE SCALE GENOMIC DNA]</scope>
    <source>
        <strain evidence="4 5">DSM 44599</strain>
    </source>
</reference>
<sequence>MRAVVVEEFGGPEVLSVREVPEPVAGAGEVLVRVAAADVMYLDTRLRSGWGLDFFPLELPYVPGGAIAGTVIQVGPGVDPVWIGKRVSSRTAASGIGGGLPIGGYAELALAKADTLVEVSQELSVSQAVALVHDGRTALAVFERAAPEPGEWVLITAAGGGLGTLLIQFARAAGVRVVAVARGAEKLALAARLGADAVVDYSEDGWTDAVRAASGGAVHVVLDGAGGELGGAAATTLADGGRFLGYGSAAGDFAELDTEALTERGVEVVDLFGISGAVADWNALARRAQEAVATGEIEVVIGQTFPLAEADRAHAAIEFRKSVGRTVLEL</sequence>
<evidence type="ECO:0000256" key="1">
    <source>
        <dbReference type="ARBA" id="ARBA00022857"/>
    </source>
</evidence>
<dbReference type="Pfam" id="PF08240">
    <property type="entry name" value="ADH_N"/>
    <property type="match status" value="1"/>
</dbReference>
<dbReference type="Pfam" id="PF00107">
    <property type="entry name" value="ADH_zinc_N"/>
    <property type="match status" value="1"/>
</dbReference>
<feature type="domain" description="Enoyl reductase (ER)" evidence="3">
    <location>
        <begin position="10"/>
        <end position="328"/>
    </location>
</feature>
<dbReference type="RefSeq" id="WP_067513773.1">
    <property type="nucleotide sequence ID" value="NZ_QNRE01000009.1"/>
</dbReference>
<dbReference type="GO" id="GO:0070402">
    <property type="term" value="F:NADPH binding"/>
    <property type="evidence" value="ECO:0007669"/>
    <property type="project" value="TreeGrafter"/>
</dbReference>
<evidence type="ECO:0000313" key="5">
    <source>
        <dbReference type="Proteomes" id="UP000252586"/>
    </source>
</evidence>
<comment type="caution">
    <text evidence="4">The sequence shown here is derived from an EMBL/GenBank/DDBJ whole genome shotgun (WGS) entry which is preliminary data.</text>
</comment>
<dbReference type="PROSITE" id="PS01162">
    <property type="entry name" value="QOR_ZETA_CRYSTAL"/>
    <property type="match status" value="1"/>
</dbReference>
<dbReference type="SUPFAM" id="SSF50129">
    <property type="entry name" value="GroES-like"/>
    <property type="match status" value="1"/>
</dbReference>
<dbReference type="Proteomes" id="UP000252586">
    <property type="component" value="Unassembled WGS sequence"/>
</dbReference>
<dbReference type="OrthoDB" id="5195079at2"/>
<dbReference type="Gene3D" id="3.40.50.720">
    <property type="entry name" value="NAD(P)-binding Rossmann-like Domain"/>
    <property type="match status" value="1"/>
</dbReference>
<protein>
    <submittedName>
        <fullName evidence="4">NADPH2:quinone reductase</fullName>
    </submittedName>
</protein>
<dbReference type="Gene3D" id="3.90.180.10">
    <property type="entry name" value="Medium-chain alcohol dehydrogenases, catalytic domain"/>
    <property type="match status" value="1"/>
</dbReference>
<gene>
    <name evidence="4" type="ORF">DFR74_10948</name>
</gene>
<organism evidence="4 5">
    <name type="scientific">Nocardia puris</name>
    <dbReference type="NCBI Taxonomy" id="208602"/>
    <lineage>
        <taxon>Bacteria</taxon>
        <taxon>Bacillati</taxon>
        <taxon>Actinomycetota</taxon>
        <taxon>Actinomycetes</taxon>
        <taxon>Mycobacteriales</taxon>
        <taxon>Nocardiaceae</taxon>
        <taxon>Nocardia</taxon>
    </lineage>
</organism>
<dbReference type="AlphaFoldDB" id="A0A366DE09"/>
<dbReference type="PANTHER" id="PTHR48106:SF13">
    <property type="entry name" value="QUINONE OXIDOREDUCTASE-RELATED"/>
    <property type="match status" value="1"/>
</dbReference>
<dbReference type="SUPFAM" id="SSF51735">
    <property type="entry name" value="NAD(P)-binding Rossmann-fold domains"/>
    <property type="match status" value="1"/>
</dbReference>
<proteinExistence type="predicted"/>
<evidence type="ECO:0000256" key="2">
    <source>
        <dbReference type="ARBA" id="ARBA00023002"/>
    </source>
</evidence>
<dbReference type="InterPro" id="IPR013154">
    <property type="entry name" value="ADH-like_N"/>
</dbReference>
<evidence type="ECO:0000259" key="3">
    <source>
        <dbReference type="SMART" id="SM00829"/>
    </source>
</evidence>
<dbReference type="GO" id="GO:0008270">
    <property type="term" value="F:zinc ion binding"/>
    <property type="evidence" value="ECO:0007669"/>
    <property type="project" value="InterPro"/>
</dbReference>
<keyword evidence="2" id="KW-0560">Oxidoreductase</keyword>